<feature type="non-terminal residue" evidence="1">
    <location>
        <position position="1"/>
    </location>
</feature>
<evidence type="ECO:0000313" key="1">
    <source>
        <dbReference type="EMBL" id="KAK0517633.1"/>
    </source>
</evidence>
<dbReference type="EMBL" id="JAPDMQ010001734">
    <property type="protein sequence ID" value="KAK0517633.1"/>
    <property type="molecule type" value="Genomic_DNA"/>
</dbReference>
<comment type="caution">
    <text evidence="1">The sequence shown here is derived from an EMBL/GenBank/DDBJ whole genome shotgun (WGS) entry which is preliminary data.</text>
</comment>
<proteinExistence type="predicted"/>
<gene>
    <name evidence="1" type="ORF">OC842_008049</name>
</gene>
<name>A0AAN6G762_9BASI</name>
<dbReference type="AlphaFoldDB" id="A0AAN6G762"/>
<organism evidence="1 2">
    <name type="scientific">Tilletia horrida</name>
    <dbReference type="NCBI Taxonomy" id="155126"/>
    <lineage>
        <taxon>Eukaryota</taxon>
        <taxon>Fungi</taxon>
        <taxon>Dikarya</taxon>
        <taxon>Basidiomycota</taxon>
        <taxon>Ustilaginomycotina</taxon>
        <taxon>Exobasidiomycetes</taxon>
        <taxon>Tilletiales</taxon>
        <taxon>Tilletiaceae</taxon>
        <taxon>Tilletia</taxon>
    </lineage>
</organism>
<evidence type="ECO:0000313" key="2">
    <source>
        <dbReference type="Proteomes" id="UP001176521"/>
    </source>
</evidence>
<keyword evidence="2" id="KW-1185">Reference proteome</keyword>
<dbReference type="Proteomes" id="UP001176521">
    <property type="component" value="Unassembled WGS sequence"/>
</dbReference>
<protein>
    <submittedName>
        <fullName evidence="1">Uncharacterized protein</fullName>
    </submittedName>
</protein>
<sequence length="73" mass="8352">EAESKLAAAEAMINLLRNRIDAYGHERLDEVVKFYIKKLDDGSSDTRIRRTDDPFQNVSDGEWAQLRIVEGSQ</sequence>
<accession>A0AAN6G762</accession>
<reference evidence="1" key="1">
    <citation type="journal article" date="2023" name="PhytoFront">
        <title>Draft Genome Resources of Seven Strains of Tilletia horrida, Causal Agent of Kernel Smut of Rice.</title>
        <authorList>
            <person name="Khanal S."/>
            <person name="Antony Babu S."/>
            <person name="Zhou X.G."/>
        </authorList>
    </citation>
    <scope>NUCLEOTIDE SEQUENCE</scope>
    <source>
        <strain evidence="1">TX3</strain>
    </source>
</reference>